<dbReference type="PANTHER" id="PTHR10283">
    <property type="entry name" value="SOLUTE CARRIER FAMILY 13 MEMBER"/>
    <property type="match status" value="1"/>
</dbReference>
<name>A0A7R8WV78_9CRUS</name>
<keyword evidence="6" id="KW-0472">Membrane</keyword>
<sequence>MLVGVPLVAIMLPLCWLWLTKLANPMKLQRVPGGKELINDELKKMGAMNAGERWTALVFLLTALGWIFRSKFGHYVFAEPKLVTDAAIAMTGALILFVLPVNWRKSIFVMNWEWAAKMPWGVLILFGGGLSMAAGFKATKLADWIGMQVSLLEAAPVLVLVIATATLIIFLTELTSNTATSAMVMPILSAVAIGLGQSPLLLIVPAAIAASCAFMLPVATPPNAIVFGSGYVTIPQM</sequence>
<accession>A0A7R8WV78</accession>
<evidence type="ECO:0000256" key="6">
    <source>
        <dbReference type="ARBA" id="ARBA00023136"/>
    </source>
</evidence>
<evidence type="ECO:0000256" key="1">
    <source>
        <dbReference type="ARBA" id="ARBA00004141"/>
    </source>
</evidence>
<dbReference type="PANTHER" id="PTHR10283:SF82">
    <property type="entry name" value="SOLUTE CARRIER FAMILY 13 MEMBER 2"/>
    <property type="match status" value="1"/>
</dbReference>
<dbReference type="GO" id="GO:0015141">
    <property type="term" value="F:succinate transmembrane transporter activity"/>
    <property type="evidence" value="ECO:0007669"/>
    <property type="project" value="UniProtKB-ARBA"/>
</dbReference>
<reference evidence="7" key="1">
    <citation type="submission" date="2020-11" db="EMBL/GenBank/DDBJ databases">
        <authorList>
            <person name="Tran Van P."/>
        </authorList>
    </citation>
    <scope>NUCLEOTIDE SEQUENCE</scope>
</reference>
<dbReference type="GO" id="GO:0005886">
    <property type="term" value="C:plasma membrane"/>
    <property type="evidence" value="ECO:0007669"/>
    <property type="project" value="TreeGrafter"/>
</dbReference>
<comment type="subcellular location">
    <subcellularLocation>
        <location evidence="1">Membrane</location>
        <topology evidence="1">Multi-pass membrane protein</topology>
    </subcellularLocation>
</comment>
<gene>
    <name evidence="7" type="ORF">CTOB1V02_LOCUS16626</name>
</gene>
<evidence type="ECO:0000313" key="7">
    <source>
        <dbReference type="EMBL" id="CAD7238811.1"/>
    </source>
</evidence>
<evidence type="ECO:0000256" key="5">
    <source>
        <dbReference type="ARBA" id="ARBA00022989"/>
    </source>
</evidence>
<keyword evidence="3" id="KW-0813">Transport</keyword>
<dbReference type="EMBL" id="OB709176">
    <property type="protein sequence ID" value="CAD7238811.1"/>
    <property type="molecule type" value="Genomic_DNA"/>
</dbReference>
<organism evidence="7">
    <name type="scientific">Cyprideis torosa</name>
    <dbReference type="NCBI Taxonomy" id="163714"/>
    <lineage>
        <taxon>Eukaryota</taxon>
        <taxon>Metazoa</taxon>
        <taxon>Ecdysozoa</taxon>
        <taxon>Arthropoda</taxon>
        <taxon>Crustacea</taxon>
        <taxon>Oligostraca</taxon>
        <taxon>Ostracoda</taxon>
        <taxon>Podocopa</taxon>
        <taxon>Podocopida</taxon>
        <taxon>Cytherocopina</taxon>
        <taxon>Cytheroidea</taxon>
        <taxon>Cytherideidae</taxon>
        <taxon>Cyprideis</taxon>
    </lineage>
</organism>
<dbReference type="OrthoDB" id="6493944at2759"/>
<keyword evidence="4" id="KW-0812">Transmembrane</keyword>
<evidence type="ECO:0000256" key="3">
    <source>
        <dbReference type="ARBA" id="ARBA00022448"/>
    </source>
</evidence>
<keyword evidence="5" id="KW-1133">Transmembrane helix</keyword>
<dbReference type="InterPro" id="IPR031312">
    <property type="entry name" value="Na/sul_symport_CS"/>
</dbReference>
<protein>
    <submittedName>
        <fullName evidence="7">Uncharacterized protein</fullName>
    </submittedName>
</protein>
<feature type="non-terminal residue" evidence="7">
    <location>
        <position position="237"/>
    </location>
</feature>
<dbReference type="Pfam" id="PF00939">
    <property type="entry name" value="Na_sulph_symp"/>
    <property type="match status" value="1"/>
</dbReference>
<evidence type="ECO:0000256" key="2">
    <source>
        <dbReference type="ARBA" id="ARBA00006772"/>
    </source>
</evidence>
<dbReference type="InterPro" id="IPR001898">
    <property type="entry name" value="SLC13A/DASS"/>
</dbReference>
<comment type="similarity">
    <text evidence="2">Belongs to the SLC13A/DASS transporter (TC 2.A.47) family. NADC subfamily.</text>
</comment>
<evidence type="ECO:0000256" key="4">
    <source>
        <dbReference type="ARBA" id="ARBA00022692"/>
    </source>
</evidence>
<dbReference type="PROSITE" id="PS01271">
    <property type="entry name" value="NA_SULFATE"/>
    <property type="match status" value="1"/>
</dbReference>
<proteinExistence type="inferred from homology"/>
<dbReference type="AlphaFoldDB" id="A0A7R8WV78"/>